<dbReference type="Gene3D" id="3.40.1210.10">
    <property type="entry name" value="Survival protein SurE-like phosphatase/nucleotidase"/>
    <property type="match status" value="1"/>
</dbReference>
<proteinExistence type="inferred from homology"/>
<comment type="subcellular location">
    <subcellularLocation>
        <location evidence="7">Cytoplasm</location>
    </subcellularLocation>
</comment>
<gene>
    <name evidence="7 9" type="primary">surE</name>
    <name evidence="9" type="ORF">FZ041_03120</name>
</gene>
<dbReference type="GO" id="GO:0000166">
    <property type="term" value="F:nucleotide binding"/>
    <property type="evidence" value="ECO:0007669"/>
    <property type="project" value="UniProtKB-KW"/>
</dbReference>
<dbReference type="NCBIfam" id="TIGR00087">
    <property type="entry name" value="surE"/>
    <property type="match status" value="1"/>
</dbReference>
<dbReference type="GO" id="GO:0046872">
    <property type="term" value="F:metal ion binding"/>
    <property type="evidence" value="ECO:0007669"/>
    <property type="project" value="UniProtKB-UniRule"/>
</dbReference>
<dbReference type="GO" id="GO:0005737">
    <property type="term" value="C:cytoplasm"/>
    <property type="evidence" value="ECO:0007669"/>
    <property type="project" value="UniProtKB-SubCell"/>
</dbReference>
<evidence type="ECO:0000259" key="8">
    <source>
        <dbReference type="Pfam" id="PF01975"/>
    </source>
</evidence>
<keyword evidence="6 7" id="KW-0378">Hydrolase</keyword>
<dbReference type="HAMAP" id="MF_00060">
    <property type="entry name" value="SurE"/>
    <property type="match status" value="1"/>
</dbReference>
<dbReference type="GO" id="GO:0004309">
    <property type="term" value="F:exopolyphosphatase activity"/>
    <property type="evidence" value="ECO:0007669"/>
    <property type="project" value="TreeGrafter"/>
</dbReference>
<dbReference type="GO" id="GO:0008253">
    <property type="term" value="F:5'-nucleotidase activity"/>
    <property type="evidence" value="ECO:0007669"/>
    <property type="project" value="UniProtKB-UniRule"/>
</dbReference>
<comment type="similarity">
    <text evidence="2 7">Belongs to the SurE nucleotidase family.</text>
</comment>
<dbReference type="InterPro" id="IPR002828">
    <property type="entry name" value="SurE-like_Pase/nucleotidase"/>
</dbReference>
<name>A0A5D6WSF8_9FIRM</name>
<comment type="caution">
    <text evidence="9">The sequence shown here is derived from an EMBL/GenBank/DDBJ whole genome shotgun (WGS) entry which is preliminary data.</text>
</comment>
<comment type="catalytic activity">
    <reaction evidence="1 7">
        <text>a ribonucleoside 5'-phosphate + H2O = a ribonucleoside + phosphate</text>
        <dbReference type="Rhea" id="RHEA:12484"/>
        <dbReference type="ChEBI" id="CHEBI:15377"/>
        <dbReference type="ChEBI" id="CHEBI:18254"/>
        <dbReference type="ChEBI" id="CHEBI:43474"/>
        <dbReference type="ChEBI" id="CHEBI:58043"/>
        <dbReference type="EC" id="3.1.3.5"/>
    </reaction>
</comment>
<evidence type="ECO:0000313" key="9">
    <source>
        <dbReference type="EMBL" id="TYZ30282.1"/>
    </source>
</evidence>
<reference evidence="9 10" key="1">
    <citation type="submission" date="2019-08" db="EMBL/GenBank/DDBJ databases">
        <title>Selenomonas sp. mPRGC5 and Selenomonas sp. mPRGC8 isolated from ruminal fluid of dairy goat (Capra hircus).</title>
        <authorList>
            <person name="Poothong S."/>
            <person name="Nuengjamnong C."/>
            <person name="Tanasupawat S."/>
        </authorList>
    </citation>
    <scope>NUCLEOTIDE SEQUENCE [LARGE SCALE GENOMIC DNA]</scope>
    <source>
        <strain evidence="10">mPRGC8</strain>
    </source>
</reference>
<evidence type="ECO:0000256" key="6">
    <source>
        <dbReference type="ARBA" id="ARBA00022801"/>
    </source>
</evidence>
<evidence type="ECO:0000256" key="2">
    <source>
        <dbReference type="ARBA" id="ARBA00011062"/>
    </source>
</evidence>
<sequence>MRILLSNDDGIEAKGIEALVKALYKEHEVIVSAPMYQQSGMAHALTVGKPMEVRHDERLEAAYGITAIAVDGTPTDSVKLYLEAVAGEAQPDLVVSGINHGANLATDVLYSGTVGAAMEGYLHDISSVALSLDVDSQLSYDESAAIFAADLSKLTGQLTGQTAKPIFYNVNFPKQLKDGRPQYVFGRQGKRDYLNAFEQQEKDGRVFYTMAGEIYDSDKGSATDIYATESGYISVTPLIIDITDYVELDKRLEK</sequence>
<accession>A0A5D6WSF8</accession>
<dbReference type="PANTHER" id="PTHR30457:SF12">
    <property type="entry name" value="5'_3'-NUCLEOTIDASE SURE"/>
    <property type="match status" value="1"/>
</dbReference>
<dbReference type="Pfam" id="PF01975">
    <property type="entry name" value="SurE"/>
    <property type="match status" value="1"/>
</dbReference>
<comment type="cofactor">
    <cofactor evidence="7">
        <name>a divalent metal cation</name>
        <dbReference type="ChEBI" id="CHEBI:60240"/>
    </cofactor>
    <text evidence="7">Binds 1 divalent metal cation per subunit.</text>
</comment>
<dbReference type="AlphaFoldDB" id="A0A5D6WSF8"/>
<feature type="binding site" evidence="7">
    <location>
        <position position="9"/>
    </location>
    <ligand>
        <name>a divalent metal cation</name>
        <dbReference type="ChEBI" id="CHEBI:60240"/>
    </ligand>
</feature>
<dbReference type="InterPro" id="IPR030048">
    <property type="entry name" value="SurE"/>
</dbReference>
<protein>
    <recommendedName>
        <fullName evidence="7">5'-nucleotidase SurE</fullName>
        <ecNumber evidence="7">3.1.3.5</ecNumber>
    </recommendedName>
    <alternativeName>
        <fullName evidence="7">Nucleoside 5'-monophosphate phosphohydrolase</fullName>
    </alternativeName>
</protein>
<dbReference type="SUPFAM" id="SSF64167">
    <property type="entry name" value="SurE-like"/>
    <property type="match status" value="1"/>
</dbReference>
<organism evidence="9 10">
    <name type="scientific">Selenomonas caprae</name>
    <dbReference type="NCBI Taxonomy" id="2606905"/>
    <lineage>
        <taxon>Bacteria</taxon>
        <taxon>Bacillati</taxon>
        <taxon>Bacillota</taxon>
        <taxon>Negativicutes</taxon>
        <taxon>Selenomonadales</taxon>
        <taxon>Selenomonadaceae</taxon>
        <taxon>Selenomonas</taxon>
    </lineage>
</organism>
<feature type="domain" description="Survival protein SurE-like phosphatase/nucleotidase" evidence="8">
    <location>
        <begin position="3"/>
        <end position="193"/>
    </location>
</feature>
<evidence type="ECO:0000313" key="10">
    <source>
        <dbReference type="Proteomes" id="UP000322783"/>
    </source>
</evidence>
<feature type="binding site" evidence="7">
    <location>
        <position position="8"/>
    </location>
    <ligand>
        <name>a divalent metal cation</name>
        <dbReference type="ChEBI" id="CHEBI:60240"/>
    </ligand>
</feature>
<feature type="binding site" evidence="7">
    <location>
        <position position="39"/>
    </location>
    <ligand>
        <name>a divalent metal cation</name>
        <dbReference type="ChEBI" id="CHEBI:60240"/>
    </ligand>
</feature>
<evidence type="ECO:0000256" key="5">
    <source>
        <dbReference type="ARBA" id="ARBA00022741"/>
    </source>
</evidence>
<dbReference type="RefSeq" id="WP_149188481.1">
    <property type="nucleotide sequence ID" value="NZ_VTOZ01000004.1"/>
</dbReference>
<feature type="binding site" evidence="7">
    <location>
        <position position="99"/>
    </location>
    <ligand>
        <name>a divalent metal cation</name>
        <dbReference type="ChEBI" id="CHEBI:60240"/>
    </ligand>
</feature>
<keyword evidence="4 7" id="KW-0479">Metal-binding</keyword>
<evidence type="ECO:0000256" key="1">
    <source>
        <dbReference type="ARBA" id="ARBA00000815"/>
    </source>
</evidence>
<comment type="function">
    <text evidence="7">Nucleotidase that shows phosphatase activity on nucleoside 5'-monophosphates.</text>
</comment>
<evidence type="ECO:0000256" key="3">
    <source>
        <dbReference type="ARBA" id="ARBA00022490"/>
    </source>
</evidence>
<keyword evidence="3 7" id="KW-0963">Cytoplasm</keyword>
<evidence type="ECO:0000256" key="7">
    <source>
        <dbReference type="HAMAP-Rule" id="MF_00060"/>
    </source>
</evidence>
<dbReference type="GO" id="GO:0008254">
    <property type="term" value="F:3'-nucleotidase activity"/>
    <property type="evidence" value="ECO:0007669"/>
    <property type="project" value="TreeGrafter"/>
</dbReference>
<dbReference type="InterPro" id="IPR036523">
    <property type="entry name" value="SurE-like_sf"/>
</dbReference>
<evidence type="ECO:0000256" key="4">
    <source>
        <dbReference type="ARBA" id="ARBA00022723"/>
    </source>
</evidence>
<dbReference type="EC" id="3.1.3.5" evidence="7"/>
<dbReference type="EMBL" id="VTOZ01000004">
    <property type="protein sequence ID" value="TYZ30282.1"/>
    <property type="molecule type" value="Genomic_DNA"/>
</dbReference>
<dbReference type="PANTHER" id="PTHR30457">
    <property type="entry name" value="5'-NUCLEOTIDASE SURE"/>
    <property type="match status" value="1"/>
</dbReference>
<dbReference type="Proteomes" id="UP000322783">
    <property type="component" value="Unassembled WGS sequence"/>
</dbReference>
<keyword evidence="5 7" id="KW-0547">Nucleotide-binding</keyword>
<keyword evidence="10" id="KW-1185">Reference proteome</keyword>